<gene>
    <name evidence="2" type="ORF">BSIN_3782</name>
</gene>
<accession>A0A238H5Q8</accession>
<dbReference type="Proteomes" id="UP000198460">
    <property type="component" value="Unassembled WGS sequence"/>
</dbReference>
<reference evidence="2 3" key="1">
    <citation type="submission" date="2017-04" db="EMBL/GenBank/DDBJ databases">
        <authorList>
            <person name="Afonso C.L."/>
            <person name="Miller P.J."/>
            <person name="Scott M.A."/>
            <person name="Spackman E."/>
            <person name="Goraichik I."/>
            <person name="Dimitrov K.M."/>
            <person name="Suarez D.L."/>
            <person name="Swayne D.E."/>
        </authorList>
    </citation>
    <scope>NUCLEOTIDE SEQUENCE [LARGE SCALE GENOMIC DNA]</scope>
    <source>
        <strain evidence="2">LMG 28154</strain>
    </source>
</reference>
<protein>
    <submittedName>
        <fullName evidence="2">Uncharacterized protein</fullName>
    </submittedName>
</protein>
<name>A0A238H5Q8_9BURK</name>
<proteinExistence type="predicted"/>
<sequence>MTPRIETDTRRHVHSTFNTVHRIRRRQITIMNEPIPSPLDHWDDNTPVWKPFRSTAPAAD</sequence>
<evidence type="ECO:0000256" key="1">
    <source>
        <dbReference type="SAM" id="MobiDB-lite"/>
    </source>
</evidence>
<dbReference type="AlphaFoldDB" id="A0A238H5Q8"/>
<evidence type="ECO:0000313" key="3">
    <source>
        <dbReference type="Proteomes" id="UP000198460"/>
    </source>
</evidence>
<organism evidence="2 3">
    <name type="scientific">Burkholderia singularis</name>
    <dbReference type="NCBI Taxonomy" id="1503053"/>
    <lineage>
        <taxon>Bacteria</taxon>
        <taxon>Pseudomonadati</taxon>
        <taxon>Pseudomonadota</taxon>
        <taxon>Betaproteobacteria</taxon>
        <taxon>Burkholderiales</taxon>
        <taxon>Burkholderiaceae</taxon>
        <taxon>Burkholderia</taxon>
        <taxon>pseudomallei group</taxon>
    </lineage>
</organism>
<feature type="region of interest" description="Disordered" evidence="1">
    <location>
        <begin position="34"/>
        <end position="60"/>
    </location>
</feature>
<evidence type="ECO:0000313" key="2">
    <source>
        <dbReference type="EMBL" id="SMG00649.1"/>
    </source>
</evidence>
<dbReference type="EMBL" id="FXAN01000060">
    <property type="protein sequence ID" value="SMG00649.1"/>
    <property type="molecule type" value="Genomic_DNA"/>
</dbReference>